<dbReference type="EMBL" id="JAFNEN010003931">
    <property type="protein sequence ID" value="KAG8171465.1"/>
    <property type="molecule type" value="Genomic_DNA"/>
</dbReference>
<dbReference type="Pfam" id="PF00102">
    <property type="entry name" value="Y_phosphatase"/>
    <property type="match status" value="1"/>
</dbReference>
<dbReference type="InterPro" id="IPR000242">
    <property type="entry name" value="PTP_cat"/>
</dbReference>
<gene>
    <name evidence="4" type="ORF">JTE90_001683</name>
</gene>
<evidence type="ECO:0000259" key="3">
    <source>
        <dbReference type="PROSITE" id="PS50055"/>
    </source>
</evidence>
<dbReference type="PROSITE" id="PS50055">
    <property type="entry name" value="TYR_PHOSPHATASE_PTP"/>
    <property type="match status" value="1"/>
</dbReference>
<feature type="domain" description="Tyrosine-protein phosphatase" evidence="3">
    <location>
        <begin position="1"/>
        <end position="55"/>
    </location>
</feature>
<dbReference type="Proteomes" id="UP000827092">
    <property type="component" value="Unassembled WGS sequence"/>
</dbReference>
<dbReference type="PANTHER" id="PTHR46957">
    <property type="entry name" value="CYTOKINE RECEPTOR"/>
    <property type="match status" value="1"/>
</dbReference>
<name>A0AAV6THU5_9ARAC</name>
<accession>A0AAV6THU5</accession>
<organism evidence="4 5">
    <name type="scientific">Oedothorax gibbosus</name>
    <dbReference type="NCBI Taxonomy" id="931172"/>
    <lineage>
        <taxon>Eukaryota</taxon>
        <taxon>Metazoa</taxon>
        <taxon>Ecdysozoa</taxon>
        <taxon>Arthropoda</taxon>
        <taxon>Chelicerata</taxon>
        <taxon>Arachnida</taxon>
        <taxon>Araneae</taxon>
        <taxon>Araneomorphae</taxon>
        <taxon>Entelegynae</taxon>
        <taxon>Araneoidea</taxon>
        <taxon>Linyphiidae</taxon>
        <taxon>Erigoninae</taxon>
        <taxon>Oedothorax</taxon>
    </lineage>
</organism>
<evidence type="ECO:0000256" key="2">
    <source>
        <dbReference type="SAM" id="MobiDB-lite"/>
    </source>
</evidence>
<proteinExistence type="predicted"/>
<dbReference type="GO" id="GO:0004725">
    <property type="term" value="F:protein tyrosine phosphatase activity"/>
    <property type="evidence" value="ECO:0007669"/>
    <property type="project" value="InterPro"/>
</dbReference>
<evidence type="ECO:0000256" key="1">
    <source>
        <dbReference type="ARBA" id="ARBA00004479"/>
    </source>
</evidence>
<evidence type="ECO:0000313" key="5">
    <source>
        <dbReference type="Proteomes" id="UP000827092"/>
    </source>
</evidence>
<feature type="non-terminal residue" evidence="4">
    <location>
        <position position="55"/>
    </location>
</feature>
<protein>
    <recommendedName>
        <fullName evidence="3">Tyrosine-protein phosphatase domain-containing protein</fullName>
    </recommendedName>
</protein>
<dbReference type="SUPFAM" id="SSF52799">
    <property type="entry name" value="(Phosphotyrosine protein) phosphatases II"/>
    <property type="match status" value="1"/>
</dbReference>
<dbReference type="PANTHER" id="PTHR46957:SF6">
    <property type="entry name" value="PROTEIN-TYROSINE-PHOSPHATASE"/>
    <property type="match status" value="1"/>
</dbReference>
<dbReference type="GO" id="GO:0016020">
    <property type="term" value="C:membrane"/>
    <property type="evidence" value="ECO:0007669"/>
    <property type="project" value="UniProtKB-SubCell"/>
</dbReference>
<evidence type="ECO:0000313" key="4">
    <source>
        <dbReference type="EMBL" id="KAG8171465.1"/>
    </source>
</evidence>
<dbReference type="InterPro" id="IPR029021">
    <property type="entry name" value="Prot-tyrosine_phosphatase-like"/>
</dbReference>
<feature type="region of interest" description="Disordered" evidence="2">
    <location>
        <begin position="1"/>
        <end position="20"/>
    </location>
</feature>
<feature type="non-terminal residue" evidence="4">
    <location>
        <position position="1"/>
    </location>
</feature>
<comment type="caution">
    <text evidence="4">The sequence shown here is derived from an EMBL/GenBank/DDBJ whole genome shotgun (WGS) entry which is preliminary data.</text>
</comment>
<reference evidence="4 5" key="1">
    <citation type="journal article" date="2022" name="Nat. Ecol. Evol.">
        <title>A masculinizing supergene underlies an exaggerated male reproductive morph in a spider.</title>
        <authorList>
            <person name="Hendrickx F."/>
            <person name="De Corte Z."/>
            <person name="Sonet G."/>
            <person name="Van Belleghem S.M."/>
            <person name="Kostlbacher S."/>
            <person name="Vangestel C."/>
        </authorList>
    </citation>
    <scope>NUCLEOTIDE SEQUENCE [LARGE SCALE GENOMIC DNA]</scope>
    <source>
        <strain evidence="4">W744_W776</strain>
    </source>
</reference>
<comment type="subcellular location">
    <subcellularLocation>
        <location evidence="1">Membrane</location>
        <topology evidence="1">Single-pass type I membrane protein</topology>
    </subcellularLocation>
</comment>
<dbReference type="Gene3D" id="3.90.190.10">
    <property type="entry name" value="Protein tyrosine phosphatase superfamily"/>
    <property type="match status" value="1"/>
</dbReference>
<sequence length="55" mass="6125">VSTKGESHSTRHASKAANETKNSYKKLVPFDYNRVVLEPLPGIPDSDYINASYID</sequence>
<keyword evidence="5" id="KW-1185">Reference proteome</keyword>
<dbReference type="InterPro" id="IPR050713">
    <property type="entry name" value="RTP_Phos/Ushers"/>
</dbReference>
<dbReference type="AlphaFoldDB" id="A0AAV6THU5"/>